<dbReference type="OrthoDB" id="155998at2"/>
<dbReference type="Gene3D" id="1.10.10.10">
    <property type="entry name" value="Winged helix-like DNA-binding domain superfamily/Winged helix DNA-binding domain"/>
    <property type="match status" value="1"/>
</dbReference>
<dbReference type="PANTHER" id="PTHR38600">
    <property type="entry name" value="TRANSCRIPTIONAL REGULATORY PROTEIN"/>
    <property type="match status" value="1"/>
</dbReference>
<dbReference type="AlphaFoldDB" id="A0A920BTR9"/>
<sequence>MTTKISTKERILQLLKKKVSLTVNDLTEELNISHMAVRKHLDGLQKEKLISSREVKQPIGRPLQIYFLAEKGEALFPKNYEGITLEFLQDIEEMYGEESIADLFHKREERLTTEYTQRLTQKNALEKMTEIVAIQNEKGYMADVSQINNNTFELVEYNCPIIAVANQYKTACQCETNILKAVLDADDVRRASCKTDGNDHCRFLITLQS</sequence>
<keyword evidence="6" id="KW-1185">Reference proteome</keyword>
<name>A0A920BTR9_9BACI</name>
<dbReference type="SUPFAM" id="SSF46785">
    <property type="entry name" value="Winged helix' DNA-binding domain"/>
    <property type="match status" value="1"/>
</dbReference>
<protein>
    <submittedName>
        <fullName evidence="5">Transcriptional regulator</fullName>
    </submittedName>
</protein>
<evidence type="ECO:0000313" key="5">
    <source>
        <dbReference type="EMBL" id="GIN62164.1"/>
    </source>
</evidence>
<gene>
    <name evidence="5" type="ORF">J27TS8_21570</name>
</gene>
<dbReference type="Proteomes" id="UP000682111">
    <property type="component" value="Unassembled WGS sequence"/>
</dbReference>
<dbReference type="EMBL" id="BORC01000003">
    <property type="protein sequence ID" value="GIN62164.1"/>
    <property type="molecule type" value="Genomic_DNA"/>
</dbReference>
<dbReference type="InterPro" id="IPR011991">
    <property type="entry name" value="ArsR-like_HTH"/>
</dbReference>
<evidence type="ECO:0000313" key="6">
    <source>
        <dbReference type="Proteomes" id="UP000682111"/>
    </source>
</evidence>
<dbReference type="PANTHER" id="PTHR38600:SF2">
    <property type="entry name" value="SLL0088 PROTEIN"/>
    <property type="match status" value="1"/>
</dbReference>
<dbReference type="GO" id="GO:0003677">
    <property type="term" value="F:DNA binding"/>
    <property type="evidence" value="ECO:0007669"/>
    <property type="project" value="UniProtKB-KW"/>
</dbReference>
<dbReference type="InterPro" id="IPR036388">
    <property type="entry name" value="WH-like_DNA-bd_sf"/>
</dbReference>
<evidence type="ECO:0000256" key="2">
    <source>
        <dbReference type="ARBA" id="ARBA00023125"/>
    </source>
</evidence>
<dbReference type="RefSeq" id="WP_095310589.1">
    <property type="nucleotide sequence ID" value="NZ_BORC01000003.1"/>
</dbReference>
<keyword evidence="3" id="KW-0804">Transcription</keyword>
<comment type="caution">
    <text evidence="5">The sequence shown here is derived from an EMBL/GenBank/DDBJ whole genome shotgun (WGS) entry which is preliminary data.</text>
</comment>
<evidence type="ECO:0000259" key="4">
    <source>
        <dbReference type="Pfam" id="PF08220"/>
    </source>
</evidence>
<proteinExistence type="predicted"/>
<dbReference type="Pfam" id="PF08220">
    <property type="entry name" value="HTH_DeoR"/>
    <property type="match status" value="1"/>
</dbReference>
<organism evidence="5 6">
    <name type="scientific">Robertmurraya siralis</name>
    <dbReference type="NCBI Taxonomy" id="77777"/>
    <lineage>
        <taxon>Bacteria</taxon>
        <taxon>Bacillati</taxon>
        <taxon>Bacillota</taxon>
        <taxon>Bacilli</taxon>
        <taxon>Bacillales</taxon>
        <taxon>Bacillaceae</taxon>
        <taxon>Robertmurraya</taxon>
    </lineage>
</organism>
<dbReference type="CDD" id="cd00090">
    <property type="entry name" value="HTH_ARSR"/>
    <property type="match status" value="1"/>
</dbReference>
<dbReference type="InterPro" id="IPR001034">
    <property type="entry name" value="DeoR_HTH"/>
</dbReference>
<accession>A0A920BTR9</accession>
<keyword evidence="2" id="KW-0238">DNA-binding</keyword>
<feature type="domain" description="HTH deoR-type" evidence="4">
    <location>
        <begin position="9"/>
        <end position="50"/>
    </location>
</feature>
<dbReference type="GO" id="GO:0003700">
    <property type="term" value="F:DNA-binding transcription factor activity"/>
    <property type="evidence" value="ECO:0007669"/>
    <property type="project" value="InterPro"/>
</dbReference>
<keyword evidence="1" id="KW-0805">Transcription regulation</keyword>
<evidence type="ECO:0000256" key="3">
    <source>
        <dbReference type="ARBA" id="ARBA00023163"/>
    </source>
</evidence>
<dbReference type="InterPro" id="IPR036390">
    <property type="entry name" value="WH_DNA-bd_sf"/>
</dbReference>
<evidence type="ECO:0000256" key="1">
    <source>
        <dbReference type="ARBA" id="ARBA00023015"/>
    </source>
</evidence>
<reference evidence="5" key="1">
    <citation type="submission" date="2021-03" db="EMBL/GenBank/DDBJ databases">
        <title>Antimicrobial resistance genes in bacteria isolated from Japanese honey, and their potential for conferring macrolide and lincosamide resistance in the American foulbrood pathogen Paenibacillus larvae.</title>
        <authorList>
            <person name="Okamoto M."/>
            <person name="Kumagai M."/>
            <person name="Kanamori H."/>
            <person name="Takamatsu D."/>
        </authorList>
    </citation>
    <scope>NUCLEOTIDE SEQUENCE</scope>
    <source>
        <strain evidence="5">J27TS8</strain>
    </source>
</reference>